<dbReference type="STRING" id="3827.A0A1S2YB23"/>
<comment type="similarity">
    <text evidence="3">Belongs to the PHAX family.</text>
</comment>
<dbReference type="PANTHER" id="PTHR13135:SF0">
    <property type="entry name" value="PHOSPHORYLATED ADAPTER RNA EXPORT PROTEIN"/>
    <property type="match status" value="1"/>
</dbReference>
<feature type="domain" description="Phosphorylated adapter RNA export protein RNA-binding" evidence="12">
    <location>
        <begin position="90"/>
        <end position="169"/>
    </location>
</feature>
<evidence type="ECO:0000256" key="6">
    <source>
        <dbReference type="ARBA" id="ARBA00022490"/>
    </source>
</evidence>
<dbReference type="eggNOG" id="KOG3948">
    <property type="taxonomic scope" value="Eukaryota"/>
</dbReference>
<feature type="region of interest" description="Disordered" evidence="11">
    <location>
        <begin position="31"/>
        <end position="80"/>
    </location>
</feature>
<dbReference type="PaxDb" id="3827-XP_004501476.1"/>
<name>A0A1S2YB23_CICAR</name>
<accession>A0A1S2YB23</accession>
<keyword evidence="5" id="KW-0813">Transport</keyword>
<reference evidence="14" key="2">
    <citation type="submission" date="2025-08" db="UniProtKB">
        <authorList>
            <consortium name="RefSeq"/>
        </authorList>
    </citation>
    <scope>IDENTIFICATION</scope>
    <source>
        <tissue evidence="14">Etiolated seedlings</tissue>
    </source>
</reference>
<dbReference type="PANTHER" id="PTHR13135">
    <property type="entry name" value="CYTOSOLIC RESINIFERATOXIN BINDING PROTEIN RBP-26"/>
    <property type="match status" value="1"/>
</dbReference>
<keyword evidence="9" id="KW-0539">Nucleus</keyword>
<dbReference type="Gene3D" id="1.10.10.1440">
    <property type="entry name" value="PHAX RNA-binding domain"/>
    <property type="match status" value="1"/>
</dbReference>
<keyword evidence="13" id="KW-1185">Reference proteome</keyword>
<evidence type="ECO:0000256" key="5">
    <source>
        <dbReference type="ARBA" id="ARBA00022448"/>
    </source>
</evidence>
<feature type="region of interest" description="Disordered" evidence="11">
    <location>
        <begin position="177"/>
        <end position="205"/>
    </location>
</feature>
<evidence type="ECO:0000313" key="13">
    <source>
        <dbReference type="Proteomes" id="UP000087171"/>
    </source>
</evidence>
<dbReference type="RefSeq" id="XP_004501476.1">
    <property type="nucleotide sequence ID" value="XM_004501419.3"/>
</dbReference>
<dbReference type="GO" id="GO:0015031">
    <property type="term" value="P:protein transport"/>
    <property type="evidence" value="ECO:0007669"/>
    <property type="project" value="UniProtKB-KW"/>
</dbReference>
<evidence type="ECO:0000256" key="2">
    <source>
        <dbReference type="ARBA" id="ARBA00004496"/>
    </source>
</evidence>
<evidence type="ECO:0000256" key="9">
    <source>
        <dbReference type="ARBA" id="ARBA00023242"/>
    </source>
</evidence>
<keyword evidence="7" id="KW-0694">RNA-binding</keyword>
<dbReference type="GO" id="GO:0005737">
    <property type="term" value="C:cytoplasm"/>
    <property type="evidence" value="ECO:0007669"/>
    <property type="project" value="UniProtKB-SubCell"/>
</dbReference>
<dbReference type="AlphaFoldDB" id="A0A1S2YB23"/>
<keyword evidence="6" id="KW-0963">Cytoplasm</keyword>
<dbReference type="Pfam" id="PF10258">
    <property type="entry name" value="PHAX_RNA-bd"/>
    <property type="match status" value="1"/>
</dbReference>
<dbReference type="OrthoDB" id="20573at2759"/>
<evidence type="ECO:0000256" key="4">
    <source>
        <dbReference type="ARBA" id="ARBA00016856"/>
    </source>
</evidence>
<feature type="compositionally biased region" description="Polar residues" evidence="11">
    <location>
        <begin position="34"/>
        <end position="59"/>
    </location>
</feature>
<evidence type="ECO:0000256" key="1">
    <source>
        <dbReference type="ARBA" id="ARBA00004123"/>
    </source>
</evidence>
<organism evidence="13 14">
    <name type="scientific">Cicer arietinum</name>
    <name type="common">Chickpea</name>
    <name type="synonym">Garbanzo</name>
    <dbReference type="NCBI Taxonomy" id="3827"/>
    <lineage>
        <taxon>Eukaryota</taxon>
        <taxon>Viridiplantae</taxon>
        <taxon>Streptophyta</taxon>
        <taxon>Embryophyta</taxon>
        <taxon>Tracheophyta</taxon>
        <taxon>Spermatophyta</taxon>
        <taxon>Magnoliopsida</taxon>
        <taxon>eudicotyledons</taxon>
        <taxon>Gunneridae</taxon>
        <taxon>Pentapetalae</taxon>
        <taxon>rosids</taxon>
        <taxon>fabids</taxon>
        <taxon>Fabales</taxon>
        <taxon>Fabaceae</taxon>
        <taxon>Papilionoideae</taxon>
        <taxon>50 kb inversion clade</taxon>
        <taxon>NPAAA clade</taxon>
        <taxon>Hologalegina</taxon>
        <taxon>IRL clade</taxon>
        <taxon>Cicereae</taxon>
        <taxon>Cicer</taxon>
    </lineage>
</organism>
<dbReference type="InterPro" id="IPR019385">
    <property type="entry name" value="PHAX_RNA-binding_domain"/>
</dbReference>
<comment type="subcellular location">
    <subcellularLocation>
        <location evidence="2">Cytoplasm</location>
    </subcellularLocation>
    <subcellularLocation>
        <location evidence="1">Nucleus</location>
    </subcellularLocation>
</comment>
<evidence type="ECO:0000256" key="11">
    <source>
        <dbReference type="SAM" id="MobiDB-lite"/>
    </source>
</evidence>
<dbReference type="Proteomes" id="UP000087171">
    <property type="component" value="Chromosome Ca5"/>
</dbReference>
<sequence length="258" mass="28727">MEEGDNILDVIYDEDHLDDDVDMIDVEEGELVEPNSQNVLGQSNAGDVTEANQESNVENSKLGASKNTKKKNKRKRKGSGSKVINIDRFVLDTCRRLKEKKSYMVYTAAGCLGISALSDIIKEVDAIQACGGQKTSDGRRFRTGGGILWSIIKVREPKVYKEIMNRAKEFEKQFRQPNVKQLNVPKKEDSSQGQAFPSAGNDEGNVSDRAVLASEMKIQHEPVTNKEKSISVHDRLRIPVSYDDDLLGETPVNDATRL</sequence>
<proteinExistence type="inferred from homology"/>
<evidence type="ECO:0000259" key="12">
    <source>
        <dbReference type="Pfam" id="PF10258"/>
    </source>
</evidence>
<dbReference type="InterPro" id="IPR039047">
    <property type="entry name" value="PHAX"/>
</dbReference>
<evidence type="ECO:0000256" key="8">
    <source>
        <dbReference type="ARBA" id="ARBA00022927"/>
    </source>
</evidence>
<evidence type="ECO:0000256" key="7">
    <source>
        <dbReference type="ARBA" id="ARBA00022884"/>
    </source>
</evidence>
<evidence type="ECO:0000256" key="3">
    <source>
        <dbReference type="ARBA" id="ARBA00006094"/>
    </source>
</evidence>
<evidence type="ECO:0000256" key="10">
    <source>
        <dbReference type="ARBA" id="ARBA00030834"/>
    </source>
</evidence>
<reference evidence="13" key="1">
    <citation type="journal article" date="2013" name="Nat. Biotechnol.">
        <title>Draft genome sequence of chickpea (Cicer arietinum) provides a resource for trait improvement.</title>
        <authorList>
            <person name="Varshney R.K."/>
            <person name="Song C."/>
            <person name="Saxena R.K."/>
            <person name="Azam S."/>
            <person name="Yu S."/>
            <person name="Sharpe A.G."/>
            <person name="Cannon S."/>
            <person name="Baek J."/>
            <person name="Rosen B.D."/>
            <person name="Tar'an B."/>
            <person name="Millan T."/>
            <person name="Zhang X."/>
            <person name="Ramsay L.D."/>
            <person name="Iwata A."/>
            <person name="Wang Y."/>
            <person name="Nelson W."/>
            <person name="Farmer A.D."/>
            <person name="Gaur P.M."/>
            <person name="Soderlund C."/>
            <person name="Penmetsa R.V."/>
            <person name="Xu C."/>
            <person name="Bharti A.K."/>
            <person name="He W."/>
            <person name="Winter P."/>
            <person name="Zhao S."/>
            <person name="Hane J.K."/>
            <person name="Carrasquilla-Garcia N."/>
            <person name="Condie J.A."/>
            <person name="Upadhyaya H.D."/>
            <person name="Luo M.C."/>
            <person name="Thudi M."/>
            <person name="Gowda C.L."/>
            <person name="Singh N.P."/>
            <person name="Lichtenzveig J."/>
            <person name="Gali K.K."/>
            <person name="Rubio J."/>
            <person name="Nadarajan N."/>
            <person name="Dolezel J."/>
            <person name="Bansal K.C."/>
            <person name="Xu X."/>
            <person name="Edwards D."/>
            <person name="Zhang G."/>
            <person name="Kahl G."/>
            <person name="Gil J."/>
            <person name="Singh K.B."/>
            <person name="Datta S.K."/>
            <person name="Jackson S.A."/>
            <person name="Wang J."/>
            <person name="Cook D.R."/>
        </authorList>
    </citation>
    <scope>NUCLEOTIDE SEQUENCE [LARGE SCALE GENOMIC DNA]</scope>
    <source>
        <strain evidence="13">cv. CDC Frontier</strain>
    </source>
</reference>
<protein>
    <recommendedName>
        <fullName evidence="4">Phosphorylated adapter RNA export protein</fullName>
    </recommendedName>
    <alternativeName>
        <fullName evidence="10">RNA U small nuclear RNA export adapter protein</fullName>
    </alternativeName>
</protein>
<evidence type="ECO:0000313" key="14">
    <source>
        <dbReference type="RefSeq" id="XP_004501476.1"/>
    </source>
</evidence>
<dbReference type="InterPro" id="IPR038092">
    <property type="entry name" value="PHAX_RNA-binding_sf"/>
</dbReference>
<dbReference type="GO" id="GO:0006408">
    <property type="term" value="P:snRNA export from nucleus"/>
    <property type="evidence" value="ECO:0007669"/>
    <property type="project" value="InterPro"/>
</dbReference>
<gene>
    <name evidence="14" type="primary">LOC101515024</name>
</gene>
<feature type="compositionally biased region" description="Basic residues" evidence="11">
    <location>
        <begin position="67"/>
        <end position="79"/>
    </location>
</feature>
<dbReference type="KEGG" id="cam:101515024"/>
<dbReference type="GO" id="GO:0005634">
    <property type="term" value="C:nucleus"/>
    <property type="evidence" value="ECO:0007669"/>
    <property type="project" value="UniProtKB-SubCell"/>
</dbReference>
<dbReference type="GO" id="GO:0003723">
    <property type="term" value="F:RNA binding"/>
    <property type="evidence" value="ECO:0007669"/>
    <property type="project" value="UniProtKB-KW"/>
</dbReference>
<dbReference type="GeneID" id="101515024"/>
<keyword evidence="8" id="KW-0653">Protein transport</keyword>